<evidence type="ECO:0000313" key="2">
    <source>
        <dbReference type="EMBL" id="BBB30177.1"/>
    </source>
</evidence>
<dbReference type="SUPFAM" id="SSF110087">
    <property type="entry name" value="DR1885-like metal-binding protein"/>
    <property type="match status" value="1"/>
</dbReference>
<keyword evidence="3" id="KW-1185">Reference proteome</keyword>
<dbReference type="EMBL" id="AP014546">
    <property type="protein sequence ID" value="BBB30177.1"/>
    <property type="molecule type" value="Genomic_DNA"/>
</dbReference>
<dbReference type="Proteomes" id="UP000595332">
    <property type="component" value="Chromosome"/>
</dbReference>
<dbReference type="InterPro" id="IPR036182">
    <property type="entry name" value="PCuAC_sf"/>
</dbReference>
<feature type="chain" id="PRO_5032750521" description="Copper chaperone PCu(A)C" evidence="1">
    <location>
        <begin position="20"/>
        <end position="155"/>
    </location>
</feature>
<proteinExistence type="predicted"/>
<reference evidence="2 3" key="1">
    <citation type="journal article" date="2008" name="Int. J. Syst. Evol. Microbiol.">
        <title>Neptunomonas japonica sp. nov., an Osedax japonicus symbiont-like bacterium isolated from sediment adjacent to sperm whale carcasses off Kagoshima, Japan.</title>
        <authorList>
            <person name="Miyazaki M."/>
            <person name="Nogi Y."/>
            <person name="Fujiwara Y."/>
            <person name="Kawato M."/>
            <person name="Kubokawa K."/>
            <person name="Horikoshi K."/>
        </authorList>
    </citation>
    <scope>NUCLEOTIDE SEQUENCE [LARGE SCALE GENOMIC DNA]</scope>
    <source>
        <strain evidence="2 3">JAMM 1380</strain>
    </source>
</reference>
<organism evidence="2 3">
    <name type="scientific">Neptunomonas japonica JAMM 1380</name>
    <dbReference type="NCBI Taxonomy" id="1441457"/>
    <lineage>
        <taxon>Bacteria</taxon>
        <taxon>Pseudomonadati</taxon>
        <taxon>Pseudomonadota</taxon>
        <taxon>Gammaproteobacteria</taxon>
        <taxon>Oceanospirillales</taxon>
        <taxon>Oceanospirillaceae</taxon>
        <taxon>Neptunomonas</taxon>
    </lineage>
</organism>
<dbReference type="AlphaFoldDB" id="A0A7R6PPD9"/>
<feature type="signal peptide" evidence="1">
    <location>
        <begin position="1"/>
        <end position="19"/>
    </location>
</feature>
<dbReference type="Pfam" id="PF04314">
    <property type="entry name" value="PCuAC"/>
    <property type="match status" value="1"/>
</dbReference>
<dbReference type="Gene3D" id="2.60.40.1890">
    <property type="entry name" value="PCu(A)C copper chaperone"/>
    <property type="match status" value="1"/>
</dbReference>
<dbReference type="PANTHER" id="PTHR36302:SF1">
    <property type="entry name" value="COPPER CHAPERONE PCU(A)C"/>
    <property type="match status" value="1"/>
</dbReference>
<gene>
    <name evidence="2" type="ORF">NEJAP_2229</name>
</gene>
<protein>
    <recommendedName>
        <fullName evidence="4">Copper chaperone PCu(A)C</fullName>
    </recommendedName>
</protein>
<dbReference type="RefSeq" id="WP_201347382.1">
    <property type="nucleotide sequence ID" value="NZ_AP014546.1"/>
</dbReference>
<dbReference type="InterPro" id="IPR007410">
    <property type="entry name" value="LpqE-like"/>
</dbReference>
<name>A0A7R6PPD9_9GAMM</name>
<dbReference type="InterPro" id="IPR058248">
    <property type="entry name" value="Lxx211020-like"/>
</dbReference>
<keyword evidence="1" id="KW-0732">Signal</keyword>
<dbReference type="KEGG" id="njp:NEJAP_2229"/>
<accession>A0A7R6PPD9</accession>
<evidence type="ECO:0008006" key="4">
    <source>
        <dbReference type="Google" id="ProtNLM"/>
    </source>
</evidence>
<dbReference type="PANTHER" id="PTHR36302">
    <property type="entry name" value="BLR7088 PROTEIN"/>
    <property type="match status" value="1"/>
</dbReference>
<evidence type="ECO:0000313" key="3">
    <source>
        <dbReference type="Proteomes" id="UP000595332"/>
    </source>
</evidence>
<sequence>MKRILLSTILLLTSHLATAEVNVDGAYVRAVPPGQMNSAAFMQLTNNDNQNLSLISATSDAAKNVELHTHTQDNGVMRMRQIKEIKLPTEQQVILQPGGMHIMLIGLTRNLTTGENVNLSLTFSDGSEQPLQLPIKAVMPMTGHKMKHKHGAKAE</sequence>
<evidence type="ECO:0000256" key="1">
    <source>
        <dbReference type="SAM" id="SignalP"/>
    </source>
</evidence>